<evidence type="ECO:0000313" key="4">
    <source>
        <dbReference type="Proteomes" id="UP000764045"/>
    </source>
</evidence>
<dbReference type="Pfam" id="PF20683">
    <property type="entry name" value="DUF6819"/>
    <property type="match status" value="1"/>
</dbReference>
<sequence>MRSLTVDEIEALERQGCSAEDWTRIGVAEDFCPAYIHNVAFYGDVGLGLFDKQVEVDEGFARHSGIRNAVLRDVSIGDNCLIENVGCHICRYSIGDECYISGVGLITCTEGASFGQGNVVSVLNEAGPGNVVIYDGLTSQMAAFMVHCSGDKALWEQLQAMVAAFVGRRTEGRGTIGYGVKIVNTREIVNSCIGDECEISGAERLCDCTLSGTPDASIYIGSGVECDNTVVQAGASVVGGARLSSCFVGEACHVGRGFSAESSLFFANSYVDNGEACAAFCGPFTVSHHKATLLIGCACSFFNAGSATNFSNHAYKLGPLHTGTLARGSKTGSGAHLLLPARIGAFSVCMGKIETHPDTRQLPFSYVIGSAGATYLVPGRNLPTVGTMRDVAKWPRRDMRPRVGRQAIVNFDWLSPAVVASAIEGRRLLQRLRDEQGDDAETYSFGGCLIRKRWLVRGIALYDMVVRIYLGRAVKGHYCELPESSVGTGEWADLAGMLVPMAEVEQLADDIRSGTVDELQLVDDRFISLNEAYDDFKWNFTYRLALDYYGLDTLSADDIDRITADYEAARAEWMAAVGRDAEREFALGDVDEGVLAAFLDSLEAQGVV</sequence>
<dbReference type="RefSeq" id="WP_205109094.1">
    <property type="nucleotide sequence ID" value="NZ_JACJJL010000009.1"/>
</dbReference>
<dbReference type="InterPro" id="IPR049208">
    <property type="entry name" value="DUF6819"/>
</dbReference>
<proteinExistence type="predicted"/>
<reference evidence="3 4" key="1">
    <citation type="journal article" date="2021" name="Sci. Rep.">
        <title>The distribution of antibiotic resistance genes in chicken gut microbiota commensals.</title>
        <authorList>
            <person name="Juricova H."/>
            <person name="Matiasovicova J."/>
            <person name="Kubasova T."/>
            <person name="Cejkova D."/>
            <person name="Rychlik I."/>
        </authorList>
    </citation>
    <scope>NUCLEOTIDE SEQUENCE [LARGE SCALE GENOMIC DNA]</scope>
    <source>
        <strain evidence="3 4">An819</strain>
    </source>
</reference>
<protein>
    <submittedName>
        <fullName evidence="3">DUF4954 family protein</fullName>
    </submittedName>
</protein>
<accession>A0A938WLR5</accession>
<dbReference type="AlphaFoldDB" id="A0A938WLR5"/>
<keyword evidence="4" id="KW-1185">Reference proteome</keyword>
<dbReference type="EMBL" id="JACJJL010000009">
    <property type="protein sequence ID" value="MBM6661519.1"/>
    <property type="molecule type" value="Genomic_DNA"/>
</dbReference>
<organism evidence="3 4">
    <name type="scientific">Marseilla massiliensis</name>
    <dbReference type="NCBI Taxonomy" id="1841864"/>
    <lineage>
        <taxon>Bacteria</taxon>
        <taxon>Pseudomonadati</taxon>
        <taxon>Bacteroidota</taxon>
        <taxon>Bacteroidia</taxon>
        <taxon>Bacteroidales</taxon>
        <taxon>Prevotellaceae</taxon>
        <taxon>Marseilla</taxon>
    </lineage>
</organism>
<dbReference type="Pfam" id="PF16314">
    <property type="entry name" value="DUF4954"/>
    <property type="match status" value="1"/>
</dbReference>
<comment type="caution">
    <text evidence="3">The sequence shown here is derived from an EMBL/GenBank/DDBJ whole genome shotgun (WGS) entry which is preliminary data.</text>
</comment>
<evidence type="ECO:0000259" key="2">
    <source>
        <dbReference type="Pfam" id="PF20683"/>
    </source>
</evidence>
<dbReference type="InterPro" id="IPR032533">
    <property type="entry name" value="DUF4954"/>
</dbReference>
<gene>
    <name evidence="3" type="ORF">H6B30_07090</name>
</gene>
<evidence type="ECO:0000259" key="1">
    <source>
        <dbReference type="Pfam" id="PF16314"/>
    </source>
</evidence>
<name>A0A938WLR5_9BACT</name>
<feature type="domain" description="DUF4954" evidence="1">
    <location>
        <begin position="2"/>
        <end position="432"/>
    </location>
</feature>
<feature type="domain" description="DUF6819" evidence="2">
    <location>
        <begin position="482"/>
        <end position="587"/>
    </location>
</feature>
<evidence type="ECO:0000313" key="3">
    <source>
        <dbReference type="EMBL" id="MBM6661519.1"/>
    </source>
</evidence>
<dbReference type="Proteomes" id="UP000764045">
    <property type="component" value="Unassembled WGS sequence"/>
</dbReference>